<dbReference type="EMBL" id="JBHULV010000008">
    <property type="protein sequence ID" value="MFD2730762.1"/>
    <property type="molecule type" value="Genomic_DNA"/>
</dbReference>
<reference evidence="3" key="1">
    <citation type="journal article" date="2019" name="Int. J. Syst. Evol. Microbiol.">
        <title>The Global Catalogue of Microorganisms (GCM) 10K type strain sequencing project: providing services to taxonomists for standard genome sequencing and annotation.</title>
        <authorList>
            <consortium name="The Broad Institute Genomics Platform"/>
            <consortium name="The Broad Institute Genome Sequencing Center for Infectious Disease"/>
            <person name="Wu L."/>
            <person name="Ma J."/>
        </authorList>
    </citation>
    <scope>NUCLEOTIDE SEQUENCE [LARGE SCALE GENOMIC DNA]</scope>
    <source>
        <strain evidence="3">KCTC 42456</strain>
    </source>
</reference>
<comment type="caution">
    <text evidence="2">The sequence shown here is derived from an EMBL/GenBank/DDBJ whole genome shotgun (WGS) entry which is preliminary data.</text>
</comment>
<feature type="region of interest" description="Disordered" evidence="1">
    <location>
        <begin position="131"/>
        <end position="150"/>
    </location>
</feature>
<proteinExistence type="predicted"/>
<dbReference type="RefSeq" id="WP_379044511.1">
    <property type="nucleotide sequence ID" value="NZ_JBHSKW010000042.1"/>
</dbReference>
<keyword evidence="3" id="KW-1185">Reference proteome</keyword>
<gene>
    <name evidence="2" type="ORF">ACFSSE_03525</name>
</gene>
<sequence length="150" mass="17208">MDLEIRNIDDLRAKIALLKIKKQEDEIYLNQKYISVKEKLTSPFSFVKNLFISNRSFSQPSSPLKADFVTSLGRILIPLFLNKTILRNRGFLFKTIVSLISQKTINSSVFNKDVLSNWIDKATGFVKSKTKKEKRYGIDDYGIPPESETA</sequence>
<organism evidence="2 3">
    <name type="scientific">Pedobacter alpinus</name>
    <dbReference type="NCBI Taxonomy" id="1590643"/>
    <lineage>
        <taxon>Bacteria</taxon>
        <taxon>Pseudomonadati</taxon>
        <taxon>Bacteroidota</taxon>
        <taxon>Sphingobacteriia</taxon>
        <taxon>Sphingobacteriales</taxon>
        <taxon>Sphingobacteriaceae</taxon>
        <taxon>Pedobacter</taxon>
    </lineage>
</organism>
<name>A0ABW5TN99_9SPHI</name>
<evidence type="ECO:0008006" key="4">
    <source>
        <dbReference type="Google" id="ProtNLM"/>
    </source>
</evidence>
<protein>
    <recommendedName>
        <fullName evidence="4">DUF4806 domain-containing protein</fullName>
    </recommendedName>
</protein>
<evidence type="ECO:0000256" key="1">
    <source>
        <dbReference type="SAM" id="MobiDB-lite"/>
    </source>
</evidence>
<evidence type="ECO:0000313" key="2">
    <source>
        <dbReference type="EMBL" id="MFD2730762.1"/>
    </source>
</evidence>
<accession>A0ABW5TN99</accession>
<evidence type="ECO:0000313" key="3">
    <source>
        <dbReference type="Proteomes" id="UP001597546"/>
    </source>
</evidence>
<dbReference type="Proteomes" id="UP001597546">
    <property type="component" value="Unassembled WGS sequence"/>
</dbReference>